<dbReference type="EMBL" id="CP002944">
    <property type="protein sequence ID" value="AEL70445.1"/>
    <property type="molecule type" value="Genomic_DNA"/>
</dbReference>
<accession>G0ITJ1</accession>
<dbReference type="KEGG" id="bafz:BafPKo_H0006"/>
<dbReference type="HOGENOM" id="CLU_3325167_0_0_12"/>
<name>G0ITJ1_BORAP</name>
<reference evidence="1 2" key="1">
    <citation type="journal article" date="2011" name="J. Bacteriol.">
        <title>Whole-genome sequences of two Borrelia afzelii and two Borrelia garinii Lyme disease agent isolates.</title>
        <authorList>
            <person name="Casjens S.R."/>
            <person name="Mongodin E.F."/>
            <person name="Qiu W.-G."/>
            <person name="Dunn J.J."/>
            <person name="Luft B.J."/>
            <person name="Fraser-Liggett C.M."/>
            <person name="Schutzer S.E."/>
        </authorList>
    </citation>
    <scope>NUCLEOTIDE SEQUENCE [LARGE SCALE GENOMIC DNA]</scope>
    <source>
        <strain evidence="1 2">PKo</strain>
    </source>
</reference>
<proteinExistence type="predicted"/>
<sequence>MQLQLSFISFVFIKMNNKEPIFKEYGINNIKSLANYYY</sequence>
<keyword evidence="1" id="KW-0614">Plasmid</keyword>
<evidence type="ECO:0000313" key="1">
    <source>
        <dbReference type="EMBL" id="AEL70445.1"/>
    </source>
</evidence>
<gene>
    <name evidence="1" type="ordered locus">BafPKo_H0006</name>
</gene>
<dbReference type="PATRIC" id="fig|390236.22.peg.1228"/>
<protein>
    <submittedName>
        <fullName evidence="1">Uncharacterized protein</fullName>
    </submittedName>
</protein>
<dbReference type="AlphaFoldDB" id="G0ITJ1"/>
<evidence type="ECO:0000313" key="2">
    <source>
        <dbReference type="Proteomes" id="UP000005216"/>
    </source>
</evidence>
<geneLocation type="plasmid" evidence="1 2">
    <name>lp28-3</name>
</geneLocation>
<dbReference type="Proteomes" id="UP000005216">
    <property type="component" value="Plasmid lp28-3"/>
</dbReference>
<keyword evidence="2" id="KW-1185">Reference proteome</keyword>
<organism evidence="1 2">
    <name type="scientific">Borreliella afzelii (strain PKo)</name>
    <name type="common">Borrelia afzelii</name>
    <dbReference type="NCBI Taxonomy" id="390236"/>
    <lineage>
        <taxon>Bacteria</taxon>
        <taxon>Pseudomonadati</taxon>
        <taxon>Spirochaetota</taxon>
        <taxon>Spirochaetia</taxon>
        <taxon>Spirochaetales</taxon>
        <taxon>Borreliaceae</taxon>
        <taxon>Borreliella</taxon>
    </lineage>
</organism>